<feature type="non-terminal residue" evidence="5">
    <location>
        <position position="52"/>
    </location>
</feature>
<dbReference type="InterPro" id="IPR051301">
    <property type="entry name" value="Optineurin/NFkB_EssMod"/>
</dbReference>
<comment type="caution">
    <text evidence="5">The sequence shown here is derived from an EMBL/GenBank/DDBJ whole genome shotgun (WGS) entry which is preliminary data.</text>
</comment>
<protein>
    <recommendedName>
        <fullName evidence="2">Optineurin</fullName>
    </recommendedName>
</protein>
<sequence>GCVSREEYDDLQTRFDAAEKALADKQKKIDEMKMEIFNKEKELETISVFQAQ</sequence>
<keyword evidence="2" id="KW-0963">Cytoplasm</keyword>
<keyword evidence="6" id="KW-1185">Reference proteome</keyword>
<feature type="domain" description="NF-kappa-B essential modulator NEMO CC2-LZ" evidence="4">
    <location>
        <begin position="2"/>
        <end position="52"/>
    </location>
</feature>
<evidence type="ECO:0000256" key="3">
    <source>
        <dbReference type="SAM" id="Coils"/>
    </source>
</evidence>
<dbReference type="GO" id="GO:0008270">
    <property type="term" value="F:zinc ion binding"/>
    <property type="evidence" value="ECO:0007669"/>
    <property type="project" value="UniProtKB-KW"/>
</dbReference>
<comment type="function">
    <text evidence="2">May act by regulating membrane trafficking and cellular morphogenesis.</text>
</comment>
<gene>
    <name evidence="5" type="ORF">M9458_009896</name>
</gene>
<evidence type="ECO:0000256" key="2">
    <source>
        <dbReference type="RuleBase" id="RU367122"/>
    </source>
</evidence>
<dbReference type="EMBL" id="JAMKFB020000004">
    <property type="protein sequence ID" value="KAL0196324.1"/>
    <property type="molecule type" value="Genomic_DNA"/>
</dbReference>
<dbReference type="GO" id="GO:0048471">
    <property type="term" value="C:perinuclear region of cytoplasm"/>
    <property type="evidence" value="ECO:0007669"/>
    <property type="project" value="UniProtKB-SubCell"/>
</dbReference>
<reference evidence="5 6" key="1">
    <citation type="submission" date="2024-05" db="EMBL/GenBank/DDBJ databases">
        <title>Genome sequencing and assembly of Indian major carp, Cirrhinus mrigala (Hamilton, 1822).</title>
        <authorList>
            <person name="Mohindra V."/>
            <person name="Chowdhury L.M."/>
            <person name="Lal K."/>
            <person name="Jena J.K."/>
        </authorList>
    </citation>
    <scope>NUCLEOTIDE SEQUENCE [LARGE SCALE GENOMIC DNA]</scope>
    <source>
        <strain evidence="5">CM1030</strain>
        <tissue evidence="5">Blood</tissue>
    </source>
</reference>
<dbReference type="Gene3D" id="1.20.5.990">
    <property type="entry name" value="Nemo cc2-lz domain - 1d5 darpin complex"/>
    <property type="match status" value="1"/>
</dbReference>
<dbReference type="PANTHER" id="PTHR31553">
    <property type="entry name" value="NF-KAPPA-B ESSENTIAL MODULATOR"/>
    <property type="match status" value="1"/>
</dbReference>
<keyword evidence="2" id="KW-0863">Zinc-finger</keyword>
<comment type="subcellular location">
    <subcellularLocation>
        <location evidence="2">Cytoplasm</location>
        <location evidence="2">Perinuclear region</location>
    </subcellularLocation>
    <subcellularLocation>
        <location evidence="2">Golgi apparatus</location>
    </subcellularLocation>
    <subcellularLocation>
        <location evidence="2">Golgi apparatus</location>
        <location evidence="2">trans-Golgi network</location>
    </subcellularLocation>
    <subcellularLocation>
        <location evidence="2">Cytoplasmic vesicle</location>
        <location evidence="2">Autophagosome</location>
    </subcellularLocation>
    <subcellularLocation>
        <location evidence="2">Cytoplasmic vesicle</location>
    </subcellularLocation>
    <subcellularLocation>
        <location evidence="2">Recycling endosome</location>
    </subcellularLocation>
</comment>
<evidence type="ECO:0000313" key="6">
    <source>
        <dbReference type="Proteomes" id="UP001529510"/>
    </source>
</evidence>
<proteinExistence type="predicted"/>
<feature type="non-terminal residue" evidence="5">
    <location>
        <position position="1"/>
    </location>
</feature>
<dbReference type="GO" id="GO:0005776">
    <property type="term" value="C:autophagosome"/>
    <property type="evidence" value="ECO:0007669"/>
    <property type="project" value="UniProtKB-SubCell"/>
</dbReference>
<accession>A0ABD0RCQ5</accession>
<dbReference type="AlphaFoldDB" id="A0ABD0RCQ5"/>
<dbReference type="GO" id="GO:0005794">
    <property type="term" value="C:Golgi apparatus"/>
    <property type="evidence" value="ECO:0007669"/>
    <property type="project" value="UniProtKB-SubCell"/>
</dbReference>
<name>A0ABD0RCQ5_CIRMR</name>
<keyword evidence="2" id="KW-0967">Endosome</keyword>
<evidence type="ECO:0000259" key="4">
    <source>
        <dbReference type="Pfam" id="PF16516"/>
    </source>
</evidence>
<keyword evidence="1 3" id="KW-0175">Coiled coil</keyword>
<evidence type="ECO:0000313" key="5">
    <source>
        <dbReference type="EMBL" id="KAL0196324.1"/>
    </source>
</evidence>
<dbReference type="Proteomes" id="UP001529510">
    <property type="component" value="Unassembled WGS sequence"/>
</dbReference>
<dbReference type="PANTHER" id="PTHR31553:SF2">
    <property type="entry name" value="OPTINEURIN"/>
    <property type="match status" value="1"/>
</dbReference>
<organism evidence="5 6">
    <name type="scientific">Cirrhinus mrigala</name>
    <name type="common">Mrigala</name>
    <dbReference type="NCBI Taxonomy" id="683832"/>
    <lineage>
        <taxon>Eukaryota</taxon>
        <taxon>Metazoa</taxon>
        <taxon>Chordata</taxon>
        <taxon>Craniata</taxon>
        <taxon>Vertebrata</taxon>
        <taxon>Euteleostomi</taxon>
        <taxon>Actinopterygii</taxon>
        <taxon>Neopterygii</taxon>
        <taxon>Teleostei</taxon>
        <taxon>Ostariophysi</taxon>
        <taxon>Cypriniformes</taxon>
        <taxon>Cyprinidae</taxon>
        <taxon>Labeoninae</taxon>
        <taxon>Labeonini</taxon>
        <taxon>Cirrhinus</taxon>
    </lineage>
</organism>
<keyword evidence="2" id="KW-0862">Zinc</keyword>
<keyword evidence="2" id="KW-0333">Golgi apparatus</keyword>
<feature type="coiled-coil region" evidence="3">
    <location>
        <begin position="8"/>
        <end position="42"/>
    </location>
</feature>
<dbReference type="InterPro" id="IPR032419">
    <property type="entry name" value="CC2-LZ_dom"/>
</dbReference>
<evidence type="ECO:0000256" key="1">
    <source>
        <dbReference type="ARBA" id="ARBA00023054"/>
    </source>
</evidence>
<keyword evidence="2" id="KW-0968">Cytoplasmic vesicle</keyword>
<dbReference type="Pfam" id="PF16516">
    <property type="entry name" value="CC2-LZ"/>
    <property type="match status" value="1"/>
</dbReference>
<keyword evidence="2" id="KW-0479">Metal-binding</keyword>
<dbReference type="GO" id="GO:0055037">
    <property type="term" value="C:recycling endosome"/>
    <property type="evidence" value="ECO:0007669"/>
    <property type="project" value="UniProtKB-SubCell"/>
</dbReference>